<dbReference type="OMA" id="YDYATSV"/>
<proteinExistence type="predicted"/>
<accession>A0A813FWR8</accession>
<evidence type="ECO:0000313" key="2">
    <source>
        <dbReference type="EMBL" id="CAE8618471.1"/>
    </source>
</evidence>
<sequence>AVLYKLPQCGCPDDCYEREGYYKILPDASTPNSTTPEPAHDDHDDRRLYHESLQIVNQGQWLCAPGYTGRAEVRCARPGECIDESELAGCFKLEHCDVPALDRFGPGAGEILLLAPPPGSPSAEERAVAAAQNPLAVVPWVEGAEQMAPQACRLAGFDCFRLFQNESCKANCQKPFLPGPGPPAAASCPKGNLRWMEPAHMGPTSCALGDCYDPNPLTIGHEKTSEGYRCSSGFAGEVQLKCLPNSQEEGCGARPYPSGCKMMVPCIAPKVDLCKYDVSDCKSVANGASCTVRCQDPFQPLTSRLSLSVGRCPLDNTDPIKQLEWEPHVCTSSECPVPATLPMGYATNYDGEFVCDQGYEGQVETLCSHNYTMSCAPNALSFFGCSPRANCKSCPVPEIAPNGYVKTSDDGWACAEGYNGKVSIRCKTCVSPLELGGCAPLVECLPPEVDSCVFDARTCWDLKPGGSCQVLVRYPYAGNTTTARCLPNNTDPGKRSTWKEPPVTCLDPELPPTGYAKNATSWYCAEGFRGTVSKRCEIARDQCLVEAEMLGCVPLQPCVPMSLPDPCMINDEGCESVMAGARCKLTCKAPYVSGRLEPEPADLGYDELGSPIKQVITEAMRLAMPVVLYANASCDPDNVDPARPTAGTLPPCATVCPDPIPIPPGHVKVGGVWRCTEGYGGKASIVCNRKGAGSCDWNVTLSGCNPLMGCSPPVVETCSMEASACTGLFAGESCRVMCVSPWQMANASGYPEVDMEVPAGSSSKVGRMVPYAVGSCPADNSKQNPPNWITDEPVCDLVCPLPQVVPDGYVRQGLENKWKCGRGYAGDASVTCTVDDNCNVPSVLIGCHPLMPCATPEYDRCQYDMNEGNCIGLGPGQSCWATCKHPYSGDNMSASCPATNIDPSKPFDWNLENCSLSCVEPSDPPEGYIKDAYGIVWYLPQTKTWRCANGYVGQVIQTCDIGPNCEAVIAMSGCLKIVPCLLPPGLDACVLNLTNCTNLMSNHSCSLSCRHPFVGAATVASCPLYNTDPSRIMTWSEPTCECLGPPPLPTGYGFRENETGLFCSPGHAGVVDVNCSVGDICLDEASIAGCMKTIPCEVGYFDPCVVNSSDCSSVEPGASCELMCLEPFLGNSSVASCSIDNLLPSGLEVTLAEPGSQRVAGLCSCPDPDPRPSGYVKDGLDWTCSVGYIGVAVVQCTPTPGNCSVETVLSGCVELMPCKPLSDTCQYNTSDCSLVMSGESCLTSCKDPYIGSPSRAMCPEGNVDANTPLVWTPPICNFTICPEPQLSAHLPYTATDDGWRCASGYGGTAIERCPLTETCTTETFLDGCKPIVGCVTPSLDACVYDADSCKNMASGQICALKCRTPWQGANTAGICIPFNTNPDRLVSWLKPTCKLACPAPDPMPDGYVWNYTSGRPRCKEGFTGIAQSNCYRGGGECVVYSFVSGCTKLEPCVAPDIDACAYDYDSCDHIMGGMECKIHCRPPYQGVSTSGNCLFANTIPGMPWFWAAENCYCPDPCPVPPGYFKTEPGYGNWVCAEGYVGKAELRCSADRVGDTGLALETGLQKAGDGGCFDKPRLGGCHLKVPCAPLTLGRESCDADVAGCEMLAPGATCEVRCRHPYEGNGTTATCPAENTDPDFQPEMAENLTCSVMQCKDKDYVPEGYVKAFDGWRCDEGWGGTPALHCSLGFENATDGSSGCDVSIAPTGCLPQKPCLPPDLPSCEYDVSDCVDVQPGSDCKVQCRQPFLNAFSFVVAHCPEGNLDRLYIADLPELPQCLCPDPPTTPLGYVQSEGNWICAEGFAKDALKRCQISPDSCLEEPELIGCAPLMPCVHPPDVDYCKYDLTRCDGVMPAGTCQISCVPPYQLGQVQLGSCLANNTDPTMPFDWNPVECVLTWEDCTDPLPLPAGYEKAFEGWRCAPGEGVLGLGWGQGAQRTERSLGQVGGRSEEGEVSGSRG</sequence>
<feature type="non-terminal residue" evidence="2">
    <location>
        <position position="1956"/>
    </location>
</feature>
<organism evidence="2 3">
    <name type="scientific">Polarella glacialis</name>
    <name type="common">Dinoflagellate</name>
    <dbReference type="NCBI Taxonomy" id="89957"/>
    <lineage>
        <taxon>Eukaryota</taxon>
        <taxon>Sar</taxon>
        <taxon>Alveolata</taxon>
        <taxon>Dinophyceae</taxon>
        <taxon>Suessiales</taxon>
        <taxon>Suessiaceae</taxon>
        <taxon>Polarella</taxon>
    </lineage>
</organism>
<keyword evidence="3" id="KW-1185">Reference proteome</keyword>
<reference evidence="2" key="1">
    <citation type="submission" date="2021-02" db="EMBL/GenBank/DDBJ databases">
        <authorList>
            <person name="Dougan E. K."/>
            <person name="Rhodes N."/>
            <person name="Thang M."/>
            <person name="Chan C."/>
        </authorList>
    </citation>
    <scope>NUCLEOTIDE SEQUENCE</scope>
</reference>
<gene>
    <name evidence="2" type="ORF">PGLA1383_LOCUS36089</name>
</gene>
<protein>
    <submittedName>
        <fullName evidence="2">Uncharacterized protein</fullName>
    </submittedName>
</protein>
<comment type="caution">
    <text evidence="2">The sequence shown here is derived from an EMBL/GenBank/DDBJ whole genome shotgun (WGS) entry which is preliminary data.</text>
</comment>
<evidence type="ECO:0000313" key="3">
    <source>
        <dbReference type="Proteomes" id="UP000654075"/>
    </source>
</evidence>
<dbReference type="OrthoDB" id="187748at2759"/>
<feature type="region of interest" description="Disordered" evidence="1">
    <location>
        <begin position="1935"/>
        <end position="1956"/>
    </location>
</feature>
<dbReference type="EMBL" id="CAJNNV010026546">
    <property type="protein sequence ID" value="CAE8618471.1"/>
    <property type="molecule type" value="Genomic_DNA"/>
</dbReference>
<name>A0A813FWR8_POLGL</name>
<dbReference type="Proteomes" id="UP000654075">
    <property type="component" value="Unassembled WGS sequence"/>
</dbReference>
<evidence type="ECO:0000256" key="1">
    <source>
        <dbReference type="SAM" id="MobiDB-lite"/>
    </source>
</evidence>